<gene>
    <name evidence="1" type="ORF">S01H4_20945</name>
</gene>
<organism evidence="1">
    <name type="scientific">marine sediment metagenome</name>
    <dbReference type="NCBI Taxonomy" id="412755"/>
    <lineage>
        <taxon>unclassified sequences</taxon>
        <taxon>metagenomes</taxon>
        <taxon>ecological metagenomes</taxon>
    </lineage>
</organism>
<dbReference type="AlphaFoldDB" id="X1AFT5"/>
<name>X1AFT5_9ZZZZ</name>
<reference evidence="1" key="1">
    <citation type="journal article" date="2014" name="Front. Microbiol.">
        <title>High frequency of phylogenetically diverse reductive dehalogenase-homologous genes in deep subseafloor sedimentary metagenomes.</title>
        <authorList>
            <person name="Kawai M."/>
            <person name="Futagami T."/>
            <person name="Toyoda A."/>
            <person name="Takaki Y."/>
            <person name="Nishi S."/>
            <person name="Hori S."/>
            <person name="Arai W."/>
            <person name="Tsubouchi T."/>
            <person name="Morono Y."/>
            <person name="Uchiyama I."/>
            <person name="Ito T."/>
            <person name="Fujiyama A."/>
            <person name="Inagaki F."/>
            <person name="Takami H."/>
        </authorList>
    </citation>
    <scope>NUCLEOTIDE SEQUENCE</scope>
    <source>
        <strain evidence="1">Expedition CK06-06</strain>
    </source>
</reference>
<comment type="caution">
    <text evidence="1">The sequence shown here is derived from an EMBL/GenBank/DDBJ whole genome shotgun (WGS) entry which is preliminary data.</text>
</comment>
<sequence length="116" mass="12224">MPCTGAYAEAWMYAVELCVKPLAYGLDSGGAAAPGNAALTAAHQDFLKLGFRANEGMVLYNLTLDTSGEITAVTAGSMTATGVLWVDTNIYRAVPLDREELALTDRILAMAASNIH</sequence>
<accession>X1AFT5</accession>
<evidence type="ECO:0000313" key="1">
    <source>
        <dbReference type="EMBL" id="GAG68642.1"/>
    </source>
</evidence>
<proteinExistence type="predicted"/>
<protein>
    <submittedName>
        <fullName evidence="1">Uncharacterized protein</fullName>
    </submittedName>
</protein>
<dbReference type="EMBL" id="BART01009451">
    <property type="protein sequence ID" value="GAG68642.1"/>
    <property type="molecule type" value="Genomic_DNA"/>
</dbReference>
<feature type="non-terminal residue" evidence="1">
    <location>
        <position position="116"/>
    </location>
</feature>